<keyword evidence="1" id="KW-1133">Transmembrane helix</keyword>
<dbReference type="EMBL" id="JACSEA010000008">
    <property type="protein sequence ID" value="KAF7394819.1"/>
    <property type="molecule type" value="Genomic_DNA"/>
</dbReference>
<evidence type="ECO:0000256" key="1">
    <source>
        <dbReference type="SAM" id="Phobius"/>
    </source>
</evidence>
<proteinExistence type="predicted"/>
<dbReference type="AlphaFoldDB" id="A0A834N4M3"/>
<keyword evidence="1" id="KW-0472">Membrane</keyword>
<evidence type="ECO:0000313" key="3">
    <source>
        <dbReference type="Proteomes" id="UP000614350"/>
    </source>
</evidence>
<evidence type="ECO:0000313" key="2">
    <source>
        <dbReference type="EMBL" id="KAF7394819.1"/>
    </source>
</evidence>
<gene>
    <name evidence="2" type="ORF">HZH66_007993</name>
</gene>
<accession>A0A834N4M3</accession>
<reference evidence="2" key="1">
    <citation type="journal article" date="2020" name="G3 (Bethesda)">
        <title>High-Quality Assemblies for Three Invasive Social Wasps from the &lt;i&gt;Vespula&lt;/i&gt; Genus.</title>
        <authorList>
            <person name="Harrop T.W.R."/>
            <person name="Guhlin J."/>
            <person name="McLaughlin G.M."/>
            <person name="Permina E."/>
            <person name="Stockwell P."/>
            <person name="Gilligan J."/>
            <person name="Le Lec M.F."/>
            <person name="Gruber M.A.M."/>
            <person name="Quinn O."/>
            <person name="Lovegrove M."/>
            <person name="Duncan E.J."/>
            <person name="Remnant E.J."/>
            <person name="Van Eeckhoven J."/>
            <person name="Graham B."/>
            <person name="Knapp R.A."/>
            <person name="Langford K.W."/>
            <person name="Kronenberg Z."/>
            <person name="Press M.O."/>
            <person name="Eacker S.M."/>
            <person name="Wilson-Rankin E.E."/>
            <person name="Purcell J."/>
            <person name="Lester P.J."/>
            <person name="Dearden P.K."/>
        </authorList>
    </citation>
    <scope>NUCLEOTIDE SEQUENCE</scope>
    <source>
        <strain evidence="2">Marl-1</strain>
    </source>
</reference>
<sequence length="122" mass="13166">MLYESLRGIVVSGENKRWPDEQETESQADGRRDVAWSITSTTVTSSPAASIKPSVIFTLQLASVFTLICEKASKKAVAVAVAVAVTVVVVVSVVAIGHSFATNDEPVTFLEYRVKLTSTRHI</sequence>
<organism evidence="2 3">
    <name type="scientific">Vespula vulgaris</name>
    <name type="common">Yellow jacket</name>
    <name type="synonym">Wasp</name>
    <dbReference type="NCBI Taxonomy" id="7454"/>
    <lineage>
        <taxon>Eukaryota</taxon>
        <taxon>Metazoa</taxon>
        <taxon>Ecdysozoa</taxon>
        <taxon>Arthropoda</taxon>
        <taxon>Hexapoda</taxon>
        <taxon>Insecta</taxon>
        <taxon>Pterygota</taxon>
        <taxon>Neoptera</taxon>
        <taxon>Endopterygota</taxon>
        <taxon>Hymenoptera</taxon>
        <taxon>Apocrita</taxon>
        <taxon>Aculeata</taxon>
        <taxon>Vespoidea</taxon>
        <taxon>Vespidae</taxon>
        <taxon>Vespinae</taxon>
        <taxon>Vespula</taxon>
    </lineage>
</organism>
<keyword evidence="3" id="KW-1185">Reference proteome</keyword>
<protein>
    <submittedName>
        <fullName evidence="2">Uncharacterized protein</fullName>
    </submittedName>
</protein>
<feature type="transmembrane region" description="Helical" evidence="1">
    <location>
        <begin position="76"/>
        <end position="101"/>
    </location>
</feature>
<dbReference type="Proteomes" id="UP000614350">
    <property type="component" value="Unassembled WGS sequence"/>
</dbReference>
<keyword evidence="1" id="KW-0812">Transmembrane</keyword>
<name>A0A834N4M3_VESVU</name>
<comment type="caution">
    <text evidence="2">The sequence shown here is derived from an EMBL/GenBank/DDBJ whole genome shotgun (WGS) entry which is preliminary data.</text>
</comment>